<dbReference type="InterPro" id="IPR020841">
    <property type="entry name" value="PKS_Beta-ketoAc_synthase_dom"/>
</dbReference>
<feature type="domain" description="Ketosynthase family 3 (KS3)" evidence="4">
    <location>
        <begin position="2"/>
        <end position="402"/>
    </location>
</feature>
<comment type="caution">
    <text evidence="5">The sequence shown here is derived from an EMBL/GenBank/DDBJ whole genome shotgun (WGS) entry which is preliminary data.</text>
</comment>
<dbReference type="InterPro" id="IPR014030">
    <property type="entry name" value="Ketoacyl_synth_N"/>
</dbReference>
<proteinExistence type="inferred from homology"/>
<dbReference type="Gene3D" id="3.40.47.10">
    <property type="match status" value="1"/>
</dbReference>
<evidence type="ECO:0000256" key="1">
    <source>
        <dbReference type="ARBA" id="ARBA00008467"/>
    </source>
</evidence>
<dbReference type="PANTHER" id="PTHR11712:SF320">
    <property type="entry name" value="BETA-KETOACYL SYNTHASE"/>
    <property type="match status" value="1"/>
</dbReference>
<comment type="similarity">
    <text evidence="1 3">Belongs to the thiolase-like superfamily. Beta-ketoacyl-ACP synthases family.</text>
</comment>
<dbReference type="GO" id="GO:0004315">
    <property type="term" value="F:3-oxoacyl-[acyl-carrier-protein] synthase activity"/>
    <property type="evidence" value="ECO:0007669"/>
    <property type="project" value="InterPro"/>
</dbReference>
<gene>
    <name evidence="5" type="ORF">IAC06_08605</name>
</gene>
<dbReference type="InterPro" id="IPR016039">
    <property type="entry name" value="Thiolase-like"/>
</dbReference>
<dbReference type="SMART" id="SM00825">
    <property type="entry name" value="PKS_KS"/>
    <property type="match status" value="1"/>
</dbReference>
<reference evidence="5" key="2">
    <citation type="journal article" date="2021" name="PeerJ">
        <title>Extensive microbial diversity within the chicken gut microbiome revealed by metagenomics and culture.</title>
        <authorList>
            <person name="Gilroy R."/>
            <person name="Ravi A."/>
            <person name="Getino M."/>
            <person name="Pursley I."/>
            <person name="Horton D.L."/>
            <person name="Alikhan N.F."/>
            <person name="Baker D."/>
            <person name="Gharbi K."/>
            <person name="Hall N."/>
            <person name="Watson M."/>
            <person name="Adriaenssens E.M."/>
            <person name="Foster-Nyarko E."/>
            <person name="Jarju S."/>
            <person name="Secka A."/>
            <person name="Antonio M."/>
            <person name="Oren A."/>
            <person name="Chaudhuri R.R."/>
            <person name="La Ragione R."/>
            <person name="Hildebrand F."/>
            <person name="Pallen M.J."/>
        </authorList>
    </citation>
    <scope>NUCLEOTIDE SEQUENCE</scope>
    <source>
        <strain evidence="5">B1-20833</strain>
    </source>
</reference>
<dbReference type="InterPro" id="IPR018201">
    <property type="entry name" value="Ketoacyl_synth_AS"/>
</dbReference>
<dbReference type="GO" id="GO:0005829">
    <property type="term" value="C:cytosol"/>
    <property type="evidence" value="ECO:0007669"/>
    <property type="project" value="TreeGrafter"/>
</dbReference>
<dbReference type="EMBL" id="JADIMI010000081">
    <property type="protein sequence ID" value="MBO8452920.1"/>
    <property type="molecule type" value="Genomic_DNA"/>
</dbReference>
<dbReference type="AlphaFoldDB" id="A0A9D9EVT8"/>
<name>A0A9D9EVT8_9BACT</name>
<dbReference type="PROSITE" id="PS52004">
    <property type="entry name" value="KS3_2"/>
    <property type="match status" value="1"/>
</dbReference>
<evidence type="ECO:0000313" key="6">
    <source>
        <dbReference type="Proteomes" id="UP000823661"/>
    </source>
</evidence>
<keyword evidence="2 3" id="KW-0808">Transferase</keyword>
<dbReference type="InterPro" id="IPR014031">
    <property type="entry name" value="Ketoacyl_synth_C"/>
</dbReference>
<organism evidence="5 6">
    <name type="scientific">Candidatus Cryptobacteroides intestinavium</name>
    <dbReference type="NCBI Taxonomy" id="2840766"/>
    <lineage>
        <taxon>Bacteria</taxon>
        <taxon>Pseudomonadati</taxon>
        <taxon>Bacteroidota</taxon>
        <taxon>Bacteroidia</taxon>
        <taxon>Bacteroidales</taxon>
        <taxon>Candidatus Cryptobacteroides</taxon>
    </lineage>
</organism>
<evidence type="ECO:0000259" key="4">
    <source>
        <dbReference type="PROSITE" id="PS52004"/>
    </source>
</evidence>
<dbReference type="CDD" id="cd00834">
    <property type="entry name" value="KAS_I_II"/>
    <property type="match status" value="1"/>
</dbReference>
<dbReference type="GO" id="GO:0006633">
    <property type="term" value="P:fatty acid biosynthetic process"/>
    <property type="evidence" value="ECO:0007669"/>
    <property type="project" value="InterPro"/>
</dbReference>
<evidence type="ECO:0000256" key="3">
    <source>
        <dbReference type="RuleBase" id="RU003694"/>
    </source>
</evidence>
<sequence length="405" mass="42009">MRDRILVTGVGAVSAAGMSVEENVGTLSAGRRPLHTPELLKTSLKLPVGEVMADSRELLSILGLHKDKVVTRTALLAALAVSEAVRDAGLGANALQGGRTGLILGTSAGGMDLSEIFYEEAGRGGIAGDLNRVRMHDCGATVRFVADYIGLKGFSTAVSTACSSAGNAIMLGARMIMSGLLDTVIAGGSDPLCRFTINGFNSLRILSSDLCRPFDIARDGLNLGEGAGFIVLARERPGMEMAADGRAYCTLSGWANTDEAYHQTGSQPSGDGAYAAMSEALSVAGLNPGDIDYINTHGTATRGNDLAEGTAIRRLFGDRAVFGSFKGYIGHTLAASEGIEAVLCAVSIKRQAVWPSAGFSEPDPEIGISPLCPSGMQPMRIRHLVSNSFGFGGNDSSLVFSGLSS</sequence>
<dbReference type="PANTHER" id="PTHR11712">
    <property type="entry name" value="POLYKETIDE SYNTHASE-RELATED"/>
    <property type="match status" value="1"/>
</dbReference>
<evidence type="ECO:0000313" key="5">
    <source>
        <dbReference type="EMBL" id="MBO8452920.1"/>
    </source>
</evidence>
<reference evidence="5" key="1">
    <citation type="submission" date="2020-10" db="EMBL/GenBank/DDBJ databases">
        <authorList>
            <person name="Gilroy R."/>
        </authorList>
    </citation>
    <scope>NUCLEOTIDE SEQUENCE</scope>
    <source>
        <strain evidence="5">B1-20833</strain>
    </source>
</reference>
<dbReference type="Pfam" id="PF02801">
    <property type="entry name" value="Ketoacyl-synt_C"/>
    <property type="match status" value="1"/>
</dbReference>
<dbReference type="Pfam" id="PF00109">
    <property type="entry name" value="ketoacyl-synt"/>
    <property type="match status" value="1"/>
</dbReference>
<dbReference type="PROSITE" id="PS00606">
    <property type="entry name" value="KS3_1"/>
    <property type="match status" value="1"/>
</dbReference>
<dbReference type="Proteomes" id="UP000823661">
    <property type="component" value="Unassembled WGS sequence"/>
</dbReference>
<dbReference type="SUPFAM" id="SSF53901">
    <property type="entry name" value="Thiolase-like"/>
    <property type="match status" value="2"/>
</dbReference>
<dbReference type="InterPro" id="IPR000794">
    <property type="entry name" value="Beta-ketoacyl_synthase"/>
</dbReference>
<protein>
    <submittedName>
        <fullName evidence="5">Beta-ketoacyl-[acyl-carrier-protein] synthase family protein</fullName>
    </submittedName>
</protein>
<evidence type="ECO:0000256" key="2">
    <source>
        <dbReference type="ARBA" id="ARBA00022679"/>
    </source>
</evidence>
<accession>A0A9D9EVT8</accession>